<accession>A0A7G7GAL3</accession>
<reference evidence="1 2" key="1">
    <citation type="journal article" date="2018" name="Int. J. Syst. Evol. Microbiol.">
        <title>Adhaeribacter swui sp. nov., isolated from wet mud.</title>
        <authorList>
            <person name="Kim D.U."/>
            <person name="Kim K.W."/>
            <person name="Kang M.S."/>
            <person name="Kim J.Y."/>
            <person name="Jang J.H."/>
            <person name="Kim M.K."/>
        </authorList>
    </citation>
    <scope>NUCLEOTIDE SEQUENCE [LARGE SCALE GENOMIC DNA]</scope>
    <source>
        <strain evidence="1 2">KCTC 52873</strain>
    </source>
</reference>
<sequence length="163" mass="19194">MKAILTTIFFSFIYMASYGQELFSSRKGTKFFPGHLDIAVSVDENNVKYELFNHWYSRMYSQLRQIEIPINSLKSFNQDNDSILIKIFNNKVSLTDKRYKLNRKVRHRSLCNSIENMRKISFAVDLALQHSIGPHGLYSYEDLKLDEIEFKQKVLGNLNKKEK</sequence>
<protein>
    <submittedName>
        <fullName evidence="1">Uncharacterized protein</fullName>
    </submittedName>
</protein>
<dbReference type="AlphaFoldDB" id="A0A7G7GAL3"/>
<organism evidence="1 2">
    <name type="scientific">Adhaeribacter swui</name>
    <dbReference type="NCBI Taxonomy" id="2086471"/>
    <lineage>
        <taxon>Bacteria</taxon>
        <taxon>Pseudomonadati</taxon>
        <taxon>Bacteroidota</taxon>
        <taxon>Cytophagia</taxon>
        <taxon>Cytophagales</taxon>
        <taxon>Hymenobacteraceae</taxon>
        <taxon>Adhaeribacter</taxon>
    </lineage>
</organism>
<name>A0A7G7GAL3_9BACT</name>
<dbReference type="EMBL" id="CP055156">
    <property type="protein sequence ID" value="QNF34197.1"/>
    <property type="molecule type" value="Genomic_DNA"/>
</dbReference>
<gene>
    <name evidence="1" type="ORF">HUW51_16260</name>
</gene>
<evidence type="ECO:0000313" key="2">
    <source>
        <dbReference type="Proteomes" id="UP000515237"/>
    </source>
</evidence>
<dbReference type="Proteomes" id="UP000515237">
    <property type="component" value="Chromosome"/>
</dbReference>
<keyword evidence="2" id="KW-1185">Reference proteome</keyword>
<proteinExistence type="predicted"/>
<dbReference type="KEGG" id="aswu:HUW51_16260"/>
<evidence type="ECO:0000313" key="1">
    <source>
        <dbReference type="EMBL" id="QNF34197.1"/>
    </source>
</evidence>
<dbReference type="RefSeq" id="WP_185270678.1">
    <property type="nucleotide sequence ID" value="NZ_CP055156.1"/>
</dbReference>